<evidence type="ECO:0000256" key="5">
    <source>
        <dbReference type="ARBA" id="ARBA00022553"/>
    </source>
</evidence>
<keyword evidence="4" id="KW-1003">Cell membrane</keyword>
<dbReference type="PROSITE" id="PS50109">
    <property type="entry name" value="HIS_KIN"/>
    <property type="match status" value="1"/>
</dbReference>
<evidence type="ECO:0000256" key="9">
    <source>
        <dbReference type="ARBA" id="ARBA00022777"/>
    </source>
</evidence>
<dbReference type="InterPro" id="IPR003661">
    <property type="entry name" value="HisK_dim/P_dom"/>
</dbReference>
<keyword evidence="10" id="KW-0067">ATP-binding</keyword>
<keyword evidence="7 14" id="KW-0812">Transmembrane</keyword>
<dbReference type="PANTHER" id="PTHR45528:SF1">
    <property type="entry name" value="SENSOR HISTIDINE KINASE CPXA"/>
    <property type="match status" value="1"/>
</dbReference>
<dbReference type="SMART" id="SM00388">
    <property type="entry name" value="HisKA"/>
    <property type="match status" value="1"/>
</dbReference>
<dbReference type="SUPFAM" id="SSF55874">
    <property type="entry name" value="ATPase domain of HSP90 chaperone/DNA topoisomerase II/histidine kinase"/>
    <property type="match status" value="1"/>
</dbReference>
<keyword evidence="6" id="KW-0808">Transferase</keyword>
<sequence length="511" mass="57294">MIRNIYLRLLLPIMLIFILLFFGQLAFLVYATFNIQRDWKMNVFTSFGEEVRMNFDAKSYPISSSEFLSQIFDNIPSEVSGILIRDESGNVSVSIGSNTRGDGIPQVVIGYRNSMRSISTFSAPSSLPVSINTTSDVHDETIRVPVYKIEIDTHNEFSGSVVDSVSISDAGVISMSVSLPSVVSASDISGSFAIYSNGFFVAYMDIIAYDFDVYGPTEILINGIVKNLLLFFPFAILLTLVLGYLISKRNAKSIRYIQSQLNSLAEGNYEIKLDKRKLTTEEYEKIHEYILQLAGDLKRHQLSRKEWLKNISHDLNTPLTSLNMLISGAQDGLFKVDDALVEKMKEECNTLSERIKSVNFYANISEANYPVEKKMVNIFDLVDNVLQKRANVSFSSTSDFYVLCDFSLTVRALDEVLDNAYEYGDGNVSVFAQEYDEHCEIRVTNKGMLPSPRPQFFEPWARGDESRHSGGSGMGLPIAYQIMLLNGGSIQIDEKGGFVTVTLSFETAERQ</sequence>
<feature type="domain" description="Histidine kinase" evidence="15">
    <location>
        <begin position="310"/>
        <end position="509"/>
    </location>
</feature>
<feature type="transmembrane region" description="Helical" evidence="14">
    <location>
        <begin position="228"/>
        <end position="246"/>
    </location>
</feature>
<reference evidence="16" key="2">
    <citation type="submission" date="2021-04" db="EMBL/GenBank/DDBJ databases">
        <authorList>
            <person name="Gilroy R."/>
        </authorList>
    </citation>
    <scope>NUCLEOTIDE SEQUENCE</scope>
    <source>
        <strain evidence="16">Gambia11-129</strain>
    </source>
</reference>
<organism evidence="16 17">
    <name type="scientific">Candidatus Ornithospirochaeta avicola</name>
    <dbReference type="NCBI Taxonomy" id="2840896"/>
    <lineage>
        <taxon>Bacteria</taxon>
        <taxon>Pseudomonadati</taxon>
        <taxon>Spirochaetota</taxon>
        <taxon>Spirochaetia</taxon>
        <taxon>Spirochaetales</taxon>
        <taxon>Spirochaetaceae</taxon>
        <taxon>Spirochaetaceae incertae sedis</taxon>
        <taxon>Candidatus Ornithospirochaeta</taxon>
    </lineage>
</organism>
<evidence type="ECO:0000256" key="1">
    <source>
        <dbReference type="ARBA" id="ARBA00000085"/>
    </source>
</evidence>
<keyword evidence="5" id="KW-0597">Phosphoprotein</keyword>
<keyword evidence="13 14" id="KW-0472">Membrane</keyword>
<feature type="transmembrane region" description="Helical" evidence="14">
    <location>
        <begin position="9"/>
        <end position="33"/>
    </location>
</feature>
<proteinExistence type="predicted"/>
<reference evidence="16" key="1">
    <citation type="journal article" date="2021" name="PeerJ">
        <title>Extensive microbial diversity within the chicken gut microbiome revealed by metagenomics and culture.</title>
        <authorList>
            <person name="Gilroy R."/>
            <person name="Ravi A."/>
            <person name="Getino M."/>
            <person name="Pursley I."/>
            <person name="Horton D.L."/>
            <person name="Alikhan N.F."/>
            <person name="Baker D."/>
            <person name="Gharbi K."/>
            <person name="Hall N."/>
            <person name="Watson M."/>
            <person name="Adriaenssens E.M."/>
            <person name="Foster-Nyarko E."/>
            <person name="Jarju S."/>
            <person name="Secka A."/>
            <person name="Antonio M."/>
            <person name="Oren A."/>
            <person name="Chaudhuri R.R."/>
            <person name="La Ragione R."/>
            <person name="Hildebrand F."/>
            <person name="Pallen M.J."/>
        </authorList>
    </citation>
    <scope>NUCLEOTIDE SEQUENCE</scope>
    <source>
        <strain evidence="16">Gambia11-129</strain>
    </source>
</reference>
<dbReference type="PANTHER" id="PTHR45528">
    <property type="entry name" value="SENSOR HISTIDINE KINASE CPXA"/>
    <property type="match status" value="1"/>
</dbReference>
<evidence type="ECO:0000256" key="7">
    <source>
        <dbReference type="ARBA" id="ARBA00022692"/>
    </source>
</evidence>
<dbReference type="GO" id="GO:0005524">
    <property type="term" value="F:ATP binding"/>
    <property type="evidence" value="ECO:0007669"/>
    <property type="project" value="UniProtKB-KW"/>
</dbReference>
<keyword evidence="8" id="KW-0547">Nucleotide-binding</keyword>
<evidence type="ECO:0000256" key="4">
    <source>
        <dbReference type="ARBA" id="ARBA00022475"/>
    </source>
</evidence>
<evidence type="ECO:0000256" key="6">
    <source>
        <dbReference type="ARBA" id="ARBA00022679"/>
    </source>
</evidence>
<accession>A0A9D1PUN4</accession>
<dbReference type="CDD" id="cd00082">
    <property type="entry name" value="HisKA"/>
    <property type="match status" value="1"/>
</dbReference>
<dbReference type="GO" id="GO:0005886">
    <property type="term" value="C:plasma membrane"/>
    <property type="evidence" value="ECO:0007669"/>
    <property type="project" value="UniProtKB-SubCell"/>
</dbReference>
<keyword evidence="9 16" id="KW-0418">Kinase</keyword>
<dbReference type="SUPFAM" id="SSF47384">
    <property type="entry name" value="Homodimeric domain of signal transducing histidine kinase"/>
    <property type="match status" value="1"/>
</dbReference>
<dbReference type="InterPro" id="IPR050398">
    <property type="entry name" value="HssS/ArlS-like"/>
</dbReference>
<evidence type="ECO:0000256" key="8">
    <source>
        <dbReference type="ARBA" id="ARBA00022741"/>
    </source>
</evidence>
<dbReference type="InterPro" id="IPR036097">
    <property type="entry name" value="HisK_dim/P_sf"/>
</dbReference>
<evidence type="ECO:0000256" key="2">
    <source>
        <dbReference type="ARBA" id="ARBA00004651"/>
    </source>
</evidence>
<dbReference type="EC" id="2.7.13.3" evidence="3"/>
<protein>
    <recommendedName>
        <fullName evidence="3">histidine kinase</fullName>
        <ecNumber evidence="3">2.7.13.3</ecNumber>
    </recommendedName>
</protein>
<evidence type="ECO:0000313" key="17">
    <source>
        <dbReference type="Proteomes" id="UP000823936"/>
    </source>
</evidence>
<evidence type="ECO:0000256" key="11">
    <source>
        <dbReference type="ARBA" id="ARBA00022989"/>
    </source>
</evidence>
<dbReference type="Pfam" id="PF00512">
    <property type="entry name" value="HisKA"/>
    <property type="match status" value="1"/>
</dbReference>
<dbReference type="Proteomes" id="UP000823936">
    <property type="component" value="Unassembled WGS sequence"/>
</dbReference>
<dbReference type="Gene3D" id="1.10.287.130">
    <property type="match status" value="1"/>
</dbReference>
<evidence type="ECO:0000256" key="13">
    <source>
        <dbReference type="ARBA" id="ARBA00023136"/>
    </source>
</evidence>
<dbReference type="Gene3D" id="6.10.340.10">
    <property type="match status" value="1"/>
</dbReference>
<comment type="subcellular location">
    <subcellularLocation>
        <location evidence="2">Cell membrane</location>
        <topology evidence="2">Multi-pass membrane protein</topology>
    </subcellularLocation>
</comment>
<dbReference type="SMART" id="SM00387">
    <property type="entry name" value="HATPase_c"/>
    <property type="match status" value="1"/>
</dbReference>
<dbReference type="Pfam" id="PF02518">
    <property type="entry name" value="HATPase_c"/>
    <property type="match status" value="1"/>
</dbReference>
<evidence type="ECO:0000256" key="14">
    <source>
        <dbReference type="SAM" id="Phobius"/>
    </source>
</evidence>
<dbReference type="InterPro" id="IPR005467">
    <property type="entry name" value="His_kinase_dom"/>
</dbReference>
<comment type="catalytic activity">
    <reaction evidence="1">
        <text>ATP + protein L-histidine = ADP + protein N-phospho-L-histidine.</text>
        <dbReference type="EC" id="2.7.13.3"/>
    </reaction>
</comment>
<name>A0A9D1PUN4_9SPIO</name>
<evidence type="ECO:0000259" key="15">
    <source>
        <dbReference type="PROSITE" id="PS50109"/>
    </source>
</evidence>
<dbReference type="InterPro" id="IPR003594">
    <property type="entry name" value="HATPase_dom"/>
</dbReference>
<dbReference type="AlphaFoldDB" id="A0A9D1PUN4"/>
<keyword evidence="11 14" id="KW-1133">Transmembrane helix</keyword>
<evidence type="ECO:0000256" key="10">
    <source>
        <dbReference type="ARBA" id="ARBA00022840"/>
    </source>
</evidence>
<dbReference type="Gene3D" id="3.30.565.10">
    <property type="entry name" value="Histidine kinase-like ATPase, C-terminal domain"/>
    <property type="match status" value="1"/>
</dbReference>
<dbReference type="EMBL" id="DXHU01000020">
    <property type="protein sequence ID" value="HIV99204.1"/>
    <property type="molecule type" value="Genomic_DNA"/>
</dbReference>
<evidence type="ECO:0000256" key="12">
    <source>
        <dbReference type="ARBA" id="ARBA00023012"/>
    </source>
</evidence>
<evidence type="ECO:0000256" key="3">
    <source>
        <dbReference type="ARBA" id="ARBA00012438"/>
    </source>
</evidence>
<evidence type="ECO:0000313" key="16">
    <source>
        <dbReference type="EMBL" id="HIV99204.1"/>
    </source>
</evidence>
<dbReference type="InterPro" id="IPR036890">
    <property type="entry name" value="HATPase_C_sf"/>
</dbReference>
<dbReference type="GO" id="GO:0000155">
    <property type="term" value="F:phosphorelay sensor kinase activity"/>
    <property type="evidence" value="ECO:0007669"/>
    <property type="project" value="InterPro"/>
</dbReference>
<comment type="caution">
    <text evidence="16">The sequence shown here is derived from an EMBL/GenBank/DDBJ whole genome shotgun (WGS) entry which is preliminary data.</text>
</comment>
<gene>
    <name evidence="16" type="ORF">IAB12_05470</name>
</gene>
<keyword evidence="12" id="KW-0902">Two-component regulatory system</keyword>